<dbReference type="Proteomes" id="UP000230564">
    <property type="component" value="Unassembled WGS sequence"/>
</dbReference>
<dbReference type="AlphaFoldDB" id="A0A2H0NC54"/>
<feature type="transmembrane region" description="Helical" evidence="1">
    <location>
        <begin position="67"/>
        <end position="85"/>
    </location>
</feature>
<accession>A0A2H0NC54</accession>
<evidence type="ECO:0008006" key="4">
    <source>
        <dbReference type="Google" id="ProtNLM"/>
    </source>
</evidence>
<gene>
    <name evidence="2" type="ORF">COV55_04120</name>
</gene>
<evidence type="ECO:0000313" key="2">
    <source>
        <dbReference type="EMBL" id="PIR06444.1"/>
    </source>
</evidence>
<protein>
    <recommendedName>
        <fullName evidence="4">DUF2304 domain-containing protein</fullName>
    </recommendedName>
</protein>
<sequence length="109" mass="12624">MFLQIIITLFVVIILFKLFKQKQNNKISLGGFIVWCLLWLAILVVFWQPETTSYLANLLGVGRGADLIVYISIVVIFYILFKVSVRLNKIDAEITKLVREDAIKHVEKR</sequence>
<evidence type="ECO:0000256" key="1">
    <source>
        <dbReference type="SAM" id="Phobius"/>
    </source>
</evidence>
<comment type="caution">
    <text evidence="2">The sequence shown here is derived from an EMBL/GenBank/DDBJ whole genome shotgun (WGS) entry which is preliminary data.</text>
</comment>
<keyword evidence="1" id="KW-0812">Transmembrane</keyword>
<proteinExistence type="predicted"/>
<evidence type="ECO:0000313" key="3">
    <source>
        <dbReference type="Proteomes" id="UP000230564"/>
    </source>
</evidence>
<dbReference type="Pfam" id="PF10066">
    <property type="entry name" value="DUF2304"/>
    <property type="match status" value="1"/>
</dbReference>
<name>A0A2H0NC54_9BACT</name>
<dbReference type="InterPro" id="IPR019277">
    <property type="entry name" value="DUF2304"/>
</dbReference>
<keyword evidence="1" id="KW-1133">Transmembrane helix</keyword>
<organism evidence="2 3">
    <name type="scientific">Candidatus Komeilibacteria bacterium CG11_big_fil_rev_8_21_14_0_20_36_20</name>
    <dbReference type="NCBI Taxonomy" id="1974477"/>
    <lineage>
        <taxon>Bacteria</taxon>
        <taxon>Candidatus Komeiliibacteriota</taxon>
    </lineage>
</organism>
<feature type="transmembrane region" description="Helical" evidence="1">
    <location>
        <begin position="27"/>
        <end position="47"/>
    </location>
</feature>
<reference evidence="2 3" key="1">
    <citation type="submission" date="2017-09" db="EMBL/GenBank/DDBJ databases">
        <title>Depth-based differentiation of microbial function through sediment-hosted aquifers and enrichment of novel symbionts in the deep terrestrial subsurface.</title>
        <authorList>
            <person name="Probst A.J."/>
            <person name="Ladd B."/>
            <person name="Jarett J.K."/>
            <person name="Geller-Mcgrath D.E."/>
            <person name="Sieber C.M."/>
            <person name="Emerson J.B."/>
            <person name="Anantharaman K."/>
            <person name="Thomas B.C."/>
            <person name="Malmstrom R."/>
            <person name="Stieglmeier M."/>
            <person name="Klingl A."/>
            <person name="Woyke T."/>
            <person name="Ryan C.M."/>
            <person name="Banfield J.F."/>
        </authorList>
    </citation>
    <scope>NUCLEOTIDE SEQUENCE [LARGE SCALE GENOMIC DNA]</scope>
    <source>
        <strain evidence="2">CG11_big_fil_rev_8_21_14_0_20_36_20</strain>
    </source>
</reference>
<dbReference type="EMBL" id="PCWQ01000013">
    <property type="protein sequence ID" value="PIR06444.1"/>
    <property type="molecule type" value="Genomic_DNA"/>
</dbReference>
<keyword evidence="1" id="KW-0472">Membrane</keyword>